<keyword evidence="3 6" id="KW-0597">Phosphoprotein</keyword>
<feature type="domain" description="PAC" evidence="10">
    <location>
        <begin position="592"/>
        <end position="643"/>
    </location>
</feature>
<evidence type="ECO:0000256" key="5">
    <source>
        <dbReference type="ARBA" id="ARBA00022777"/>
    </source>
</evidence>
<dbReference type="PANTHER" id="PTHR43047">
    <property type="entry name" value="TWO-COMPONENT HISTIDINE PROTEIN KINASE"/>
    <property type="match status" value="1"/>
</dbReference>
<dbReference type="InterPro" id="IPR000700">
    <property type="entry name" value="PAS-assoc_C"/>
</dbReference>
<name>A0A2U2BA29_9BACT</name>
<dbReference type="GO" id="GO:0009927">
    <property type="term" value="F:histidine phosphotransfer kinase activity"/>
    <property type="evidence" value="ECO:0007669"/>
    <property type="project" value="TreeGrafter"/>
</dbReference>
<keyword evidence="12" id="KW-1185">Reference proteome</keyword>
<keyword evidence="5" id="KW-0418">Kinase</keyword>
<dbReference type="InterPro" id="IPR004358">
    <property type="entry name" value="Sig_transdc_His_kin-like_C"/>
</dbReference>
<dbReference type="CDD" id="cd00082">
    <property type="entry name" value="HisKA"/>
    <property type="match status" value="1"/>
</dbReference>
<dbReference type="EC" id="2.7.13.3" evidence="2"/>
<dbReference type="InterPro" id="IPR011006">
    <property type="entry name" value="CheY-like_superfamily"/>
</dbReference>
<dbReference type="Gene3D" id="1.10.287.130">
    <property type="match status" value="1"/>
</dbReference>
<dbReference type="RefSeq" id="WP_109263994.1">
    <property type="nucleotide sequence ID" value="NZ_QEWP01000005.1"/>
</dbReference>
<feature type="domain" description="Histidine kinase" evidence="7">
    <location>
        <begin position="661"/>
        <end position="876"/>
    </location>
</feature>
<dbReference type="InterPro" id="IPR005467">
    <property type="entry name" value="His_kinase_dom"/>
</dbReference>
<dbReference type="InterPro" id="IPR013655">
    <property type="entry name" value="PAS_fold_3"/>
</dbReference>
<dbReference type="EMBL" id="QEWP01000005">
    <property type="protein sequence ID" value="PWD99893.1"/>
    <property type="molecule type" value="Genomic_DNA"/>
</dbReference>
<dbReference type="PROSITE" id="PS50110">
    <property type="entry name" value="RESPONSE_REGULATORY"/>
    <property type="match status" value="1"/>
</dbReference>
<dbReference type="SUPFAM" id="SSF55874">
    <property type="entry name" value="ATPase domain of HSP90 chaperone/DNA topoisomerase II/histidine kinase"/>
    <property type="match status" value="1"/>
</dbReference>
<dbReference type="Pfam" id="PF00072">
    <property type="entry name" value="Response_reg"/>
    <property type="match status" value="1"/>
</dbReference>
<dbReference type="Pfam" id="PF08448">
    <property type="entry name" value="PAS_4"/>
    <property type="match status" value="1"/>
</dbReference>
<dbReference type="InterPro" id="IPR036097">
    <property type="entry name" value="HisK_dim/P_sf"/>
</dbReference>
<feature type="modified residue" description="4-aspartylphosphate" evidence="6">
    <location>
        <position position="950"/>
    </location>
</feature>
<gene>
    <name evidence="11" type="ORF">DDZ16_08365</name>
</gene>
<dbReference type="SMART" id="SM00086">
    <property type="entry name" value="PAC"/>
    <property type="match status" value="3"/>
</dbReference>
<dbReference type="CDD" id="cd17546">
    <property type="entry name" value="REC_hyHK_CKI1_RcsC-like"/>
    <property type="match status" value="1"/>
</dbReference>
<dbReference type="Pfam" id="PF08447">
    <property type="entry name" value="PAS_3"/>
    <property type="match status" value="2"/>
</dbReference>
<feature type="domain" description="PAS" evidence="9">
    <location>
        <begin position="517"/>
        <end position="590"/>
    </location>
</feature>
<sequence length="1020" mass="116630">MQENNRLFFQALLKNDLLGCVFVDSNLNVLDYNKLAGDEVQMIFGKEIQKGQNLLDFVFEKDRQNFLNHFNQCLAGEKITVEQEINQSADGLKHWFSVQFIPLVGEHGEVDAVCLATAKIDKQKQYLNKLQKNEKVYRLVADNASDVIWRMNDHLEFEYVSPSVEKVLGYFPEEVLNLGIREFCLPDDFERVMELANSEISQFMKGHGSGNREISIEIGLRNKKGKTIASEITARIFKDPSSKKGFYVEGITREVSHRKKMEKEIQRSQQKFADLISQISSIAVQGYKPDGTVVFWNKASENLYGYRAKEAIGRNLLDLIIPPQLREDVRQEIEKMTLTGEILDPEEQNLIRKNGTFVPVLSSYIVLNVGNGEKELYCLNVDLTRQKEAEKEWRKLSRVVEQSPDSIIITDTDGLIEYVNPQFFRSTGYAFDEVIGQSPGILSSGQTPPELYHDLWSTLRKGDVWNGEFINSKKNGELYYESAVVFPISEEGVVCHYASVKKDITKERQALKALRDSELKFRQLAENIDQIFWLHTNRKILYISTSFEKIFGIPISVIYKDPFSFLDVVIPEDLPLVKKMVQMEEAFSNEPFTFEFRIRRPDGTLRWIQTHTYPVPEIDGLKKRAGLSRDITERKQFEQDLVDAKMRAEKSDQLKEAFLRNISHEIRTPMNSILGFSELLSLGQLEEGKQEQYLETIVGSTNKLLEIVDDIMIISKLESGNLMLNPEMVDPVKVVDELFLKYCNSGTGLVLMEKEICPGVPPVWVDRARLLSILEKLIVNALKFTYKGSIKIGFKCLDDGIRFFINDTGIGIEKGNQSIIFEPFRQLDAKVNRRFEGNGLGLTIASRTAHVMNTQIKVDSEPCKGSCFYFDLKYTRQTGGMELPGERKQSFKDKVKLLIVDDEEHNAFFLSELVQSIYPIIEFDISFAKNGKQAVVKCAKPESFDLILMDIRMPEMNGLEATDQIKKIKPNVPVIAQTALVSEEDFKRIQNAGIDACICKPIWRDKLKGVLDRFLKKSTD</sequence>
<dbReference type="SMART" id="SM00448">
    <property type="entry name" value="REC"/>
    <property type="match status" value="1"/>
</dbReference>
<dbReference type="PANTHER" id="PTHR43047:SF72">
    <property type="entry name" value="OSMOSENSING HISTIDINE PROTEIN KINASE SLN1"/>
    <property type="match status" value="1"/>
</dbReference>
<evidence type="ECO:0000259" key="7">
    <source>
        <dbReference type="PROSITE" id="PS50109"/>
    </source>
</evidence>
<dbReference type="GO" id="GO:0005886">
    <property type="term" value="C:plasma membrane"/>
    <property type="evidence" value="ECO:0007669"/>
    <property type="project" value="TreeGrafter"/>
</dbReference>
<evidence type="ECO:0000313" key="11">
    <source>
        <dbReference type="EMBL" id="PWD99893.1"/>
    </source>
</evidence>
<dbReference type="PRINTS" id="PR00344">
    <property type="entry name" value="BCTRLSENSOR"/>
</dbReference>
<dbReference type="PROSITE" id="PS50113">
    <property type="entry name" value="PAC"/>
    <property type="match status" value="1"/>
</dbReference>
<dbReference type="InterPro" id="IPR003661">
    <property type="entry name" value="HisK_dim/P_dom"/>
</dbReference>
<dbReference type="InterPro" id="IPR001789">
    <property type="entry name" value="Sig_transdc_resp-reg_receiver"/>
</dbReference>
<dbReference type="SUPFAM" id="SSF52172">
    <property type="entry name" value="CheY-like"/>
    <property type="match status" value="1"/>
</dbReference>
<dbReference type="SMART" id="SM00091">
    <property type="entry name" value="PAS"/>
    <property type="match status" value="5"/>
</dbReference>
<dbReference type="SUPFAM" id="SSF55785">
    <property type="entry name" value="PYP-like sensor domain (PAS domain)"/>
    <property type="match status" value="5"/>
</dbReference>
<dbReference type="PROSITE" id="PS50109">
    <property type="entry name" value="HIS_KIN"/>
    <property type="match status" value="1"/>
</dbReference>
<dbReference type="NCBIfam" id="TIGR00229">
    <property type="entry name" value="sensory_box"/>
    <property type="match status" value="4"/>
</dbReference>
<protein>
    <recommendedName>
        <fullName evidence="2">histidine kinase</fullName>
        <ecNumber evidence="2">2.7.13.3</ecNumber>
    </recommendedName>
</protein>
<feature type="domain" description="PAS" evidence="9">
    <location>
        <begin position="392"/>
        <end position="438"/>
    </location>
</feature>
<dbReference type="SMART" id="SM00387">
    <property type="entry name" value="HATPase_c"/>
    <property type="match status" value="1"/>
</dbReference>
<feature type="domain" description="PAS" evidence="9">
    <location>
        <begin position="133"/>
        <end position="207"/>
    </location>
</feature>
<dbReference type="InterPro" id="IPR001610">
    <property type="entry name" value="PAC"/>
</dbReference>
<keyword evidence="4" id="KW-0808">Transferase</keyword>
<evidence type="ECO:0000256" key="3">
    <source>
        <dbReference type="ARBA" id="ARBA00022553"/>
    </source>
</evidence>
<dbReference type="Gene3D" id="3.40.50.2300">
    <property type="match status" value="1"/>
</dbReference>
<dbReference type="OrthoDB" id="9796457at2"/>
<feature type="domain" description="PAS" evidence="9">
    <location>
        <begin position="268"/>
        <end position="340"/>
    </location>
</feature>
<dbReference type="SMART" id="SM00388">
    <property type="entry name" value="HisKA"/>
    <property type="match status" value="1"/>
</dbReference>
<comment type="catalytic activity">
    <reaction evidence="1">
        <text>ATP + protein L-histidine = ADP + protein N-phospho-L-histidine.</text>
        <dbReference type="EC" id="2.7.13.3"/>
    </reaction>
</comment>
<evidence type="ECO:0000259" key="9">
    <source>
        <dbReference type="PROSITE" id="PS50112"/>
    </source>
</evidence>
<dbReference type="PROSITE" id="PS50112">
    <property type="entry name" value="PAS"/>
    <property type="match status" value="4"/>
</dbReference>
<dbReference type="InterPro" id="IPR003594">
    <property type="entry name" value="HATPase_dom"/>
</dbReference>
<dbReference type="InterPro" id="IPR035965">
    <property type="entry name" value="PAS-like_dom_sf"/>
</dbReference>
<accession>A0A2U2BA29</accession>
<dbReference type="AlphaFoldDB" id="A0A2U2BA29"/>
<feature type="domain" description="Response regulatory" evidence="8">
    <location>
        <begin position="896"/>
        <end position="1015"/>
    </location>
</feature>
<evidence type="ECO:0000256" key="2">
    <source>
        <dbReference type="ARBA" id="ARBA00012438"/>
    </source>
</evidence>
<evidence type="ECO:0000259" key="8">
    <source>
        <dbReference type="PROSITE" id="PS50110"/>
    </source>
</evidence>
<dbReference type="InterPro" id="IPR036890">
    <property type="entry name" value="HATPase_C_sf"/>
</dbReference>
<comment type="caution">
    <text evidence="11">The sequence shown here is derived from an EMBL/GenBank/DDBJ whole genome shotgun (WGS) entry which is preliminary data.</text>
</comment>
<evidence type="ECO:0000256" key="6">
    <source>
        <dbReference type="PROSITE-ProRule" id="PRU00169"/>
    </source>
</evidence>
<dbReference type="Pfam" id="PF13426">
    <property type="entry name" value="PAS_9"/>
    <property type="match status" value="2"/>
</dbReference>
<dbReference type="InterPro" id="IPR013656">
    <property type="entry name" value="PAS_4"/>
</dbReference>
<dbReference type="Proteomes" id="UP000244956">
    <property type="component" value="Unassembled WGS sequence"/>
</dbReference>
<evidence type="ECO:0000256" key="4">
    <source>
        <dbReference type="ARBA" id="ARBA00022679"/>
    </source>
</evidence>
<organism evidence="11 12">
    <name type="scientific">Marinilabilia rubra</name>
    <dbReference type="NCBI Taxonomy" id="2162893"/>
    <lineage>
        <taxon>Bacteria</taxon>
        <taxon>Pseudomonadati</taxon>
        <taxon>Bacteroidota</taxon>
        <taxon>Bacteroidia</taxon>
        <taxon>Marinilabiliales</taxon>
        <taxon>Marinilabiliaceae</taxon>
        <taxon>Marinilabilia</taxon>
    </lineage>
</organism>
<evidence type="ECO:0000259" key="10">
    <source>
        <dbReference type="PROSITE" id="PS50113"/>
    </source>
</evidence>
<dbReference type="Gene3D" id="3.30.565.10">
    <property type="entry name" value="Histidine kinase-like ATPase, C-terminal domain"/>
    <property type="match status" value="1"/>
</dbReference>
<dbReference type="GO" id="GO:0000155">
    <property type="term" value="F:phosphorelay sensor kinase activity"/>
    <property type="evidence" value="ECO:0007669"/>
    <property type="project" value="InterPro"/>
</dbReference>
<dbReference type="Pfam" id="PF02518">
    <property type="entry name" value="HATPase_c"/>
    <property type="match status" value="1"/>
</dbReference>
<dbReference type="SUPFAM" id="SSF47384">
    <property type="entry name" value="Homodimeric domain of signal transducing histidine kinase"/>
    <property type="match status" value="1"/>
</dbReference>
<dbReference type="InterPro" id="IPR000014">
    <property type="entry name" value="PAS"/>
</dbReference>
<evidence type="ECO:0000313" key="12">
    <source>
        <dbReference type="Proteomes" id="UP000244956"/>
    </source>
</evidence>
<proteinExistence type="predicted"/>
<reference evidence="11 12" key="1">
    <citation type="submission" date="2018-05" db="EMBL/GenBank/DDBJ databases">
        <title>Marinilabilia rubrum sp. nov., isolated from saltern sediment.</title>
        <authorList>
            <person name="Zhang R."/>
        </authorList>
    </citation>
    <scope>NUCLEOTIDE SEQUENCE [LARGE SCALE GENOMIC DNA]</scope>
    <source>
        <strain evidence="11 12">WTE16</strain>
    </source>
</reference>
<dbReference type="CDD" id="cd00130">
    <property type="entry name" value="PAS"/>
    <property type="match status" value="5"/>
</dbReference>
<evidence type="ECO:0000256" key="1">
    <source>
        <dbReference type="ARBA" id="ARBA00000085"/>
    </source>
</evidence>
<dbReference type="Gene3D" id="3.30.450.20">
    <property type="entry name" value="PAS domain"/>
    <property type="match status" value="5"/>
</dbReference>
<dbReference type="Pfam" id="PF00512">
    <property type="entry name" value="HisKA"/>
    <property type="match status" value="1"/>
</dbReference>